<dbReference type="Pfam" id="PF00561">
    <property type="entry name" value="Abhydrolase_1"/>
    <property type="match status" value="1"/>
</dbReference>
<dbReference type="Proteomes" id="UP000289708">
    <property type="component" value="Unassembled WGS sequence"/>
</dbReference>
<dbReference type="RefSeq" id="WP_128777894.1">
    <property type="nucleotide sequence ID" value="NZ_RYFI01000011.1"/>
</dbReference>
<evidence type="ECO:0000313" key="4">
    <source>
        <dbReference type="Proteomes" id="UP000289708"/>
    </source>
</evidence>
<organism evidence="3 4">
    <name type="scientific">Hansschlegelia zhihuaiae</name>
    <dbReference type="NCBI Taxonomy" id="405005"/>
    <lineage>
        <taxon>Bacteria</taxon>
        <taxon>Pseudomonadati</taxon>
        <taxon>Pseudomonadota</taxon>
        <taxon>Alphaproteobacteria</taxon>
        <taxon>Hyphomicrobiales</taxon>
        <taxon>Methylopilaceae</taxon>
        <taxon>Hansschlegelia</taxon>
    </lineage>
</organism>
<protein>
    <submittedName>
        <fullName evidence="3">Alpha/beta hydrolase</fullName>
    </submittedName>
</protein>
<dbReference type="PANTHER" id="PTHR43433">
    <property type="entry name" value="HYDROLASE, ALPHA/BETA FOLD FAMILY PROTEIN"/>
    <property type="match status" value="1"/>
</dbReference>
<comment type="caution">
    <text evidence="3">The sequence shown here is derived from an EMBL/GenBank/DDBJ whole genome shotgun (WGS) entry which is preliminary data.</text>
</comment>
<dbReference type="Gene3D" id="3.40.50.1820">
    <property type="entry name" value="alpha/beta hydrolase"/>
    <property type="match status" value="1"/>
</dbReference>
<dbReference type="EMBL" id="RYFI01000011">
    <property type="protein sequence ID" value="RXF73034.1"/>
    <property type="molecule type" value="Genomic_DNA"/>
</dbReference>
<keyword evidence="3" id="KW-0378">Hydrolase</keyword>
<evidence type="ECO:0000313" key="3">
    <source>
        <dbReference type="EMBL" id="RXF73034.1"/>
    </source>
</evidence>
<dbReference type="PRINTS" id="PR00111">
    <property type="entry name" value="ABHYDROLASE"/>
</dbReference>
<dbReference type="GO" id="GO:0016787">
    <property type="term" value="F:hydrolase activity"/>
    <property type="evidence" value="ECO:0007669"/>
    <property type="project" value="UniProtKB-KW"/>
</dbReference>
<gene>
    <name evidence="3" type="ORF">EK403_12950</name>
</gene>
<dbReference type="InterPro" id="IPR000073">
    <property type="entry name" value="AB_hydrolase_1"/>
</dbReference>
<comment type="similarity">
    <text evidence="1">Belongs to the AB hydrolase superfamily. Bacterial non-heme haloperoxidase / perhydrolase family.</text>
</comment>
<dbReference type="SUPFAM" id="SSF53474">
    <property type="entry name" value="alpha/beta-Hydrolases"/>
    <property type="match status" value="1"/>
</dbReference>
<evidence type="ECO:0000256" key="1">
    <source>
        <dbReference type="ARBA" id="ARBA00038128"/>
    </source>
</evidence>
<reference evidence="3 4" key="1">
    <citation type="submission" date="2018-12" db="EMBL/GenBank/DDBJ databases">
        <title>bacterium Hansschlegelia zhihuaiae S113.</title>
        <authorList>
            <person name="He J."/>
        </authorList>
    </citation>
    <scope>NUCLEOTIDE SEQUENCE [LARGE SCALE GENOMIC DNA]</scope>
    <source>
        <strain evidence="3 4">S 113</strain>
    </source>
</reference>
<sequence length="276" mass="30052">MSTITVKDGAEISYKDWGPKDAAPIVFHHGWPLSGDDWDGQMMFFLGKGFRVIAHDRRGHGRSSQTWTGNEMDTYAEDVKELAAALDLKGAVHVGHSTGGGEVVHYVARSEPGRVAKAVIIGAVPPIMLKTENNPGGLPIEVFDGFRAALVANRAQFYVDVPAGPFYGYNREGAKVDQGVIDNWWRQGMMGGAKPHYDCIKAFSETDFTEDLKAIDVPVLVMHGDDDQIVPYADSAPLSAKLLKNGTLKTYPGLPHGMCTTHPDIINPDMLAFIQS</sequence>
<name>A0A4Q0MHW3_9HYPH</name>
<dbReference type="OrthoDB" id="9779853at2"/>
<accession>A0A4Q0MHW3</accession>
<dbReference type="PANTHER" id="PTHR43433:SF3">
    <property type="entry name" value="NON-HEME CHLOROPEROXIDASE"/>
    <property type="match status" value="1"/>
</dbReference>
<proteinExistence type="inferred from homology"/>
<dbReference type="InterPro" id="IPR050471">
    <property type="entry name" value="AB_hydrolase"/>
</dbReference>
<evidence type="ECO:0000259" key="2">
    <source>
        <dbReference type="Pfam" id="PF00561"/>
    </source>
</evidence>
<keyword evidence="4" id="KW-1185">Reference proteome</keyword>
<feature type="domain" description="AB hydrolase-1" evidence="2">
    <location>
        <begin position="24"/>
        <end position="260"/>
    </location>
</feature>
<dbReference type="InterPro" id="IPR029058">
    <property type="entry name" value="AB_hydrolase_fold"/>
</dbReference>
<dbReference type="FunFam" id="3.40.50.1820:FF:000205">
    <property type="entry name" value="Non-haem bromoperoxidase BPO-A2"/>
    <property type="match status" value="1"/>
</dbReference>
<dbReference type="AlphaFoldDB" id="A0A4Q0MHW3"/>